<dbReference type="SMART" id="SM00181">
    <property type="entry name" value="EGF"/>
    <property type="match status" value="1"/>
</dbReference>
<feature type="chain" id="PRO_5040885144" description="EGF-like domain-containing protein" evidence="6">
    <location>
        <begin position="23"/>
        <end position="275"/>
    </location>
</feature>
<keyword evidence="2 6" id="KW-0732">Signal</keyword>
<evidence type="ECO:0000313" key="8">
    <source>
        <dbReference type="EMBL" id="KAJ7393139.1"/>
    </source>
</evidence>
<proteinExistence type="predicted"/>
<dbReference type="Pfam" id="PF07645">
    <property type="entry name" value="EGF_CA"/>
    <property type="match status" value="1"/>
</dbReference>
<dbReference type="OrthoDB" id="5946752at2759"/>
<dbReference type="InterPro" id="IPR014716">
    <property type="entry name" value="Fibrinogen_a/b/g_C_1"/>
</dbReference>
<evidence type="ECO:0000256" key="2">
    <source>
        <dbReference type="ARBA" id="ARBA00022729"/>
    </source>
</evidence>
<dbReference type="FunFam" id="2.10.25.10:FF:000038">
    <property type="entry name" value="Fibrillin 2"/>
    <property type="match status" value="1"/>
</dbReference>
<feature type="domain" description="EGF-like" evidence="7">
    <location>
        <begin position="104"/>
        <end position="143"/>
    </location>
</feature>
<dbReference type="PROSITE" id="PS01187">
    <property type="entry name" value="EGF_CA"/>
    <property type="match status" value="1"/>
</dbReference>
<dbReference type="PANTHER" id="PTHR12916">
    <property type="entry name" value="CYTOCHROME C OXIDASE POLYPEPTIDE VIC-2"/>
    <property type="match status" value="1"/>
</dbReference>
<keyword evidence="3" id="KW-0677">Repeat</keyword>
<dbReference type="CDD" id="cd00054">
    <property type="entry name" value="EGF_CA"/>
    <property type="match status" value="2"/>
</dbReference>
<feature type="signal peptide" evidence="6">
    <location>
        <begin position="1"/>
        <end position="22"/>
    </location>
</feature>
<dbReference type="InterPro" id="IPR000742">
    <property type="entry name" value="EGF"/>
</dbReference>
<dbReference type="Gene3D" id="2.10.25.10">
    <property type="entry name" value="Laminin"/>
    <property type="match status" value="2"/>
</dbReference>
<evidence type="ECO:0000259" key="7">
    <source>
        <dbReference type="PROSITE" id="PS50026"/>
    </source>
</evidence>
<sequence>MLLKMLLLKIGLLLCWVVEKECCRIKEFSIPITGKFLSGHVIKTLFVTDEETCKLHCYLNDICQSINISPRLDNGFWRCELSDTDDKQNPESFDEAVDYKYYSTKNPCSSSPCVKNSTCRPNFLGDNSFQCICPPGFTGSECSRDVDECAIGTHNCSSNASCINTIGSFACSNKTELIGNGTTLTRNKGYNPYQAASSCADVLLNTPESKSGAYYLKTEEGGVAHTYCHMEDIPECGGGGWTLVMKIDGKKVGNYKTGSQTSYSFLSHAWLSYKQ</sequence>
<dbReference type="NCBIfam" id="NF040941">
    <property type="entry name" value="GGGWT_bact"/>
    <property type="match status" value="1"/>
</dbReference>
<accession>A0A9X0A5G4</accession>
<dbReference type="PROSITE" id="PS50026">
    <property type="entry name" value="EGF_3"/>
    <property type="match status" value="1"/>
</dbReference>
<keyword evidence="1 5" id="KW-0245">EGF-like domain</keyword>
<keyword evidence="4 5" id="KW-1015">Disulfide bond</keyword>
<dbReference type="PANTHER" id="PTHR12916:SF10">
    <property type="entry name" value="NEUROGENIC LOCUS NOTCH HOMOLOG PROTEIN 2 PRECURSOR"/>
    <property type="match status" value="1"/>
</dbReference>
<dbReference type="EMBL" id="MU825399">
    <property type="protein sequence ID" value="KAJ7393139.1"/>
    <property type="molecule type" value="Genomic_DNA"/>
</dbReference>
<reference evidence="8" key="1">
    <citation type="submission" date="2023-01" db="EMBL/GenBank/DDBJ databases">
        <title>Genome assembly of the deep-sea coral Lophelia pertusa.</title>
        <authorList>
            <person name="Herrera S."/>
            <person name="Cordes E."/>
        </authorList>
    </citation>
    <scope>NUCLEOTIDE SEQUENCE</scope>
    <source>
        <strain evidence="8">USNM1676648</strain>
        <tissue evidence="8">Polyp</tissue>
    </source>
</reference>
<organism evidence="8 9">
    <name type="scientific">Desmophyllum pertusum</name>
    <dbReference type="NCBI Taxonomy" id="174260"/>
    <lineage>
        <taxon>Eukaryota</taxon>
        <taxon>Metazoa</taxon>
        <taxon>Cnidaria</taxon>
        <taxon>Anthozoa</taxon>
        <taxon>Hexacorallia</taxon>
        <taxon>Scleractinia</taxon>
        <taxon>Caryophylliina</taxon>
        <taxon>Caryophylliidae</taxon>
        <taxon>Desmophyllum</taxon>
    </lineage>
</organism>
<dbReference type="PROSITE" id="PS01186">
    <property type="entry name" value="EGF_2"/>
    <property type="match status" value="1"/>
</dbReference>
<dbReference type="InterPro" id="IPR036056">
    <property type="entry name" value="Fibrinogen-like_C"/>
</dbReference>
<dbReference type="InterPro" id="IPR049883">
    <property type="entry name" value="NOTCH1_EGF-like"/>
</dbReference>
<dbReference type="GO" id="GO:0005509">
    <property type="term" value="F:calcium ion binding"/>
    <property type="evidence" value="ECO:0007669"/>
    <property type="project" value="InterPro"/>
</dbReference>
<name>A0A9X0A5G4_9CNID</name>
<dbReference type="SMART" id="SM00179">
    <property type="entry name" value="EGF_CA"/>
    <property type="match status" value="2"/>
</dbReference>
<dbReference type="PROSITE" id="PS00022">
    <property type="entry name" value="EGF_1"/>
    <property type="match status" value="1"/>
</dbReference>
<dbReference type="SUPFAM" id="SSF57196">
    <property type="entry name" value="EGF/Laminin"/>
    <property type="match status" value="2"/>
</dbReference>
<dbReference type="InterPro" id="IPR001881">
    <property type="entry name" value="EGF-like_Ca-bd_dom"/>
</dbReference>
<dbReference type="Gene3D" id="3.90.215.10">
    <property type="entry name" value="Gamma Fibrinogen, chain A, domain 1"/>
    <property type="match status" value="1"/>
</dbReference>
<evidence type="ECO:0000256" key="3">
    <source>
        <dbReference type="ARBA" id="ARBA00022737"/>
    </source>
</evidence>
<dbReference type="GO" id="GO:0005112">
    <property type="term" value="F:Notch binding"/>
    <property type="evidence" value="ECO:0007669"/>
    <property type="project" value="TreeGrafter"/>
</dbReference>
<feature type="disulfide bond" evidence="5">
    <location>
        <begin position="133"/>
        <end position="142"/>
    </location>
</feature>
<dbReference type="SUPFAM" id="SSF56496">
    <property type="entry name" value="Fibrinogen C-terminal domain-like"/>
    <property type="match status" value="1"/>
</dbReference>
<dbReference type="InterPro" id="IPR003609">
    <property type="entry name" value="Pan_app"/>
</dbReference>
<protein>
    <recommendedName>
        <fullName evidence="7">EGF-like domain-containing protein</fullName>
    </recommendedName>
</protein>
<dbReference type="GO" id="GO:0007219">
    <property type="term" value="P:Notch signaling pathway"/>
    <property type="evidence" value="ECO:0007669"/>
    <property type="project" value="TreeGrafter"/>
</dbReference>
<evidence type="ECO:0000256" key="5">
    <source>
        <dbReference type="PROSITE-ProRule" id="PRU00076"/>
    </source>
</evidence>
<dbReference type="Proteomes" id="UP001163046">
    <property type="component" value="Unassembled WGS sequence"/>
</dbReference>
<dbReference type="Pfam" id="PF00008">
    <property type="entry name" value="EGF"/>
    <property type="match status" value="1"/>
</dbReference>
<gene>
    <name evidence="8" type="ORF">OS493_008442</name>
</gene>
<evidence type="ECO:0000313" key="9">
    <source>
        <dbReference type="Proteomes" id="UP001163046"/>
    </source>
</evidence>
<keyword evidence="9" id="KW-1185">Reference proteome</keyword>
<comment type="caution">
    <text evidence="8">The sequence shown here is derived from an EMBL/GenBank/DDBJ whole genome shotgun (WGS) entry which is preliminary data.</text>
</comment>
<evidence type="ECO:0000256" key="4">
    <source>
        <dbReference type="ARBA" id="ARBA00023157"/>
    </source>
</evidence>
<dbReference type="AlphaFoldDB" id="A0A9X0A5G4"/>
<comment type="caution">
    <text evidence="5">Lacks conserved residue(s) required for the propagation of feature annotation.</text>
</comment>
<dbReference type="InterPro" id="IPR018097">
    <property type="entry name" value="EGF_Ca-bd_CS"/>
</dbReference>
<evidence type="ECO:0000256" key="1">
    <source>
        <dbReference type="ARBA" id="ARBA00022536"/>
    </source>
</evidence>
<dbReference type="Pfam" id="PF00024">
    <property type="entry name" value="PAN_1"/>
    <property type="match status" value="1"/>
</dbReference>
<evidence type="ECO:0000256" key="6">
    <source>
        <dbReference type="SAM" id="SignalP"/>
    </source>
</evidence>